<dbReference type="EMBL" id="JAWLVV010000001">
    <property type="protein sequence ID" value="MDV7288704.1"/>
    <property type="molecule type" value="Genomic_DNA"/>
</dbReference>
<dbReference type="Proteomes" id="UP001186041">
    <property type="component" value="Unassembled WGS sequence"/>
</dbReference>
<gene>
    <name evidence="4" type="ORF">R4485_00825</name>
    <name evidence="3" type="ORF">XA26_10820</name>
</gene>
<dbReference type="EC" id="2.7.7.-" evidence="3"/>
<dbReference type="Pfam" id="PF12307">
    <property type="entry name" value="DUF3631"/>
    <property type="match status" value="1"/>
</dbReference>
<evidence type="ECO:0000256" key="1">
    <source>
        <dbReference type="SAM" id="MobiDB-lite"/>
    </source>
</evidence>
<dbReference type="AlphaFoldDB" id="A0A0N9XCI4"/>
<keyword evidence="3" id="KW-0548">Nucleotidyltransferase</keyword>
<protein>
    <submittedName>
        <fullName evidence="3">DNA primase</fullName>
        <ecNumber evidence="3">2.7.7.-</ecNumber>
    </submittedName>
    <submittedName>
        <fullName evidence="4">DUF3631 domain-containing protein</fullName>
    </submittedName>
</protein>
<dbReference type="Proteomes" id="UP000057134">
    <property type="component" value="Chromosome"/>
</dbReference>
<evidence type="ECO:0000259" key="2">
    <source>
        <dbReference type="Pfam" id="PF12307"/>
    </source>
</evidence>
<reference evidence="4" key="2">
    <citation type="submission" date="2023-10" db="EMBL/GenBank/DDBJ databases">
        <title>Mycolicibacterium fortuitum clinical isolates causing pulmonary infections in humans.</title>
        <authorList>
            <person name="Mejia-Ponce P.M."/>
            <person name="Zenteno-Cuevas R."/>
            <person name="Licona-Cassani C."/>
        </authorList>
    </citation>
    <scope>NUCLEOTIDE SEQUENCE</scope>
    <source>
        <strain evidence="4">M8</strain>
    </source>
</reference>
<dbReference type="KEGG" id="mft:XA26_10820"/>
<dbReference type="GO" id="GO:0016779">
    <property type="term" value="F:nucleotidyltransferase activity"/>
    <property type="evidence" value="ECO:0007669"/>
    <property type="project" value="UniProtKB-KW"/>
</dbReference>
<dbReference type="EMBL" id="CP011269">
    <property type="protein sequence ID" value="ALI24939.1"/>
    <property type="molecule type" value="Genomic_DNA"/>
</dbReference>
<accession>A0A0N9XCI4</accession>
<keyword evidence="5" id="KW-1185">Reference proteome</keyword>
<sequence>MTDKLLGEVYRMVTKYVAFPSDHHNVVVALWVLHTWVVDAFYVTPRLILDSAEPGSGKTRVLELLALLCRSAKLTLSTTTAALYRRIAAAGEEGLPPPTVLQDEADAIFGKNSTPQAEDLRALFNAGYRKGATVDRCEGDAKNMRVREFPVHAPVALAGLAGRMPDTIRTRGVTLHMRRRRPDQKVADFRERDALAEAGPIREQLEAWAGQHEEGLGAARPKMPPGVTDRAAEIWEPLLAIADLAGDDWSKRARAACTYFVVSSASDDEKLSLGQRLLRDIKRVFDDEATNAMWSSDIIAKLTVDAESEWRDLWGKTLDQRRLAKELNKYGVKSKTVRVGVATSRGYDIDGPTGLRQAWDHWLTPSVSDTSETTDTPQVEAFHSVSHAKSNDTNDTQATRQFSPVDQQLSENVSAVSDVSLTSGTMDSGRPTICPDCGRAPARTDTGCCDFCTAKRRRQQTHYDGPRVPCPKWLSQHLTHLREAGETTATSFALTEAGQAEGHRESAIRQAINSHPDLVVIDRKHKETTYSIVGGSSDYKPATEWVHDYLDALPASDTTVDVDAFKSAVNATPHTWPAARMALLRCGRIESVPAHGNSRNERTWRIIPTTEKDETA</sequence>
<name>A0A0N9XCI4_MYCFO</name>
<evidence type="ECO:0000313" key="3">
    <source>
        <dbReference type="EMBL" id="ALI24939.1"/>
    </source>
</evidence>
<organism evidence="3 5">
    <name type="scientific">Mycolicibacterium fortuitum</name>
    <name type="common">Mycobacterium fortuitum</name>
    <dbReference type="NCBI Taxonomy" id="1766"/>
    <lineage>
        <taxon>Bacteria</taxon>
        <taxon>Bacillati</taxon>
        <taxon>Actinomycetota</taxon>
        <taxon>Actinomycetes</taxon>
        <taxon>Mycobacteriales</taxon>
        <taxon>Mycobacteriaceae</taxon>
        <taxon>Mycolicibacterium</taxon>
    </lineage>
</organism>
<evidence type="ECO:0000313" key="4">
    <source>
        <dbReference type="EMBL" id="MDV7288704.1"/>
    </source>
</evidence>
<feature type="compositionally biased region" description="Basic and acidic residues" evidence="1">
    <location>
        <begin position="598"/>
        <end position="616"/>
    </location>
</feature>
<dbReference type="RefSeq" id="WP_061262947.1">
    <property type="nucleotide sequence ID" value="NZ_CP011269.1"/>
</dbReference>
<dbReference type="STRING" id="1766.XA26_10820"/>
<proteinExistence type="predicted"/>
<dbReference type="InterPro" id="IPR022081">
    <property type="entry name" value="DUF3631"/>
</dbReference>
<reference evidence="3 5" key="1">
    <citation type="journal article" date="2015" name="MBio">
        <title>Enzymatic Degradation of Phenazines Can Generate Energy and Protect Sensitive Organisms from Toxicity.</title>
        <authorList>
            <person name="Costa K.C."/>
            <person name="Bergkessel M."/>
            <person name="Saunders S."/>
            <person name="Korlach J."/>
            <person name="Newman D.K."/>
        </authorList>
    </citation>
    <scope>NUCLEOTIDE SEQUENCE [LARGE SCALE GENOMIC DNA]</scope>
    <source>
        <strain evidence="3 5">CT6</strain>
    </source>
</reference>
<feature type="region of interest" description="Disordered" evidence="1">
    <location>
        <begin position="594"/>
        <end position="616"/>
    </location>
</feature>
<dbReference type="PATRIC" id="fig|1766.6.peg.1074"/>
<feature type="domain" description="DUF3631" evidence="2">
    <location>
        <begin position="176"/>
        <end position="360"/>
    </location>
</feature>
<keyword evidence="3" id="KW-0808">Transferase</keyword>
<evidence type="ECO:0000313" key="5">
    <source>
        <dbReference type="Proteomes" id="UP000057134"/>
    </source>
</evidence>